<keyword evidence="2 5" id="KW-0540">Nuclease</keyword>
<dbReference type="InterPro" id="IPR039018">
    <property type="entry name" value="VapC20-like"/>
</dbReference>
<dbReference type="InterPro" id="IPR002716">
    <property type="entry name" value="PIN_dom"/>
</dbReference>
<accession>A0ABV4WQ02</accession>
<proteinExistence type="inferred from homology"/>
<gene>
    <name evidence="5" type="primary">vapC</name>
    <name evidence="7" type="ORF">ACE1CA_21785</name>
</gene>
<keyword evidence="5" id="KW-0800">Toxin</keyword>
<evidence type="ECO:0000313" key="8">
    <source>
        <dbReference type="Proteomes" id="UP001576780"/>
    </source>
</evidence>
<name>A0ABV4WQ02_9CYAN</name>
<evidence type="ECO:0000313" key="7">
    <source>
        <dbReference type="EMBL" id="MFB2837165.1"/>
    </source>
</evidence>
<protein>
    <recommendedName>
        <fullName evidence="5">Ribonuclease VapC</fullName>
        <shortName evidence="5">RNase VapC</shortName>
        <ecNumber evidence="5">3.1.-.-</ecNumber>
    </recommendedName>
    <alternativeName>
        <fullName evidence="5">Toxin VapC</fullName>
    </alternativeName>
</protein>
<keyword evidence="5" id="KW-0460">Magnesium</keyword>
<dbReference type="PANTHER" id="PTHR42188">
    <property type="entry name" value="23S RRNA-SPECIFIC ENDONUCLEASE VAPC20"/>
    <property type="match status" value="1"/>
</dbReference>
<keyword evidence="1 5" id="KW-1277">Toxin-antitoxin system</keyword>
<dbReference type="EMBL" id="JBHFNT010000198">
    <property type="protein sequence ID" value="MFB2837165.1"/>
    <property type="molecule type" value="Genomic_DNA"/>
</dbReference>
<evidence type="ECO:0000256" key="4">
    <source>
        <dbReference type="ARBA" id="ARBA00022801"/>
    </source>
</evidence>
<evidence type="ECO:0000259" key="6">
    <source>
        <dbReference type="Pfam" id="PF01850"/>
    </source>
</evidence>
<comment type="cofactor">
    <cofactor evidence="5">
        <name>Mg(2+)</name>
        <dbReference type="ChEBI" id="CHEBI:18420"/>
    </cofactor>
</comment>
<evidence type="ECO:0000256" key="5">
    <source>
        <dbReference type="HAMAP-Rule" id="MF_00265"/>
    </source>
</evidence>
<dbReference type="EC" id="3.1.-.-" evidence="5"/>
<dbReference type="PANTHER" id="PTHR42188:SF1">
    <property type="entry name" value="23S RRNA-SPECIFIC ENDONUCLEASE VAPC20"/>
    <property type="match status" value="1"/>
</dbReference>
<reference evidence="7 8" key="1">
    <citation type="submission" date="2024-09" db="EMBL/GenBank/DDBJ databases">
        <title>Floridaenema gen nov. (Aerosakkonemataceae, Aerosakkonematales ord. nov., Cyanobacteria) from benthic tropical and subtropical fresh waters, with the description of four new species.</title>
        <authorList>
            <person name="Moretto J.A."/>
            <person name="Berthold D.E."/>
            <person name="Lefler F.W."/>
            <person name="Huang I.-S."/>
            <person name="Laughinghouse H. IV."/>
        </authorList>
    </citation>
    <scope>NUCLEOTIDE SEQUENCE [LARGE SCALE GENOMIC DNA]</scope>
    <source>
        <strain evidence="7 8">BLCC-F167</strain>
    </source>
</reference>
<evidence type="ECO:0000256" key="1">
    <source>
        <dbReference type="ARBA" id="ARBA00022649"/>
    </source>
</evidence>
<dbReference type="RefSeq" id="WP_413279520.1">
    <property type="nucleotide sequence ID" value="NZ_JBHFNT010000198.1"/>
</dbReference>
<sequence>MLSKVFIDTSGWAELFVASESYHQQAKEWFAKARKQKREMVTSNYIVAELVALLNSPLRVPRSQLFQYVDAVKTASYVNVIYIDAAIETAAWSLLKNRADKTWSLVDATSFIIIQQLGLQEALTTDHHFEQAGFIRLLK</sequence>
<keyword evidence="3 5" id="KW-0479">Metal-binding</keyword>
<feature type="binding site" evidence="5">
    <location>
        <position position="107"/>
    </location>
    <ligand>
        <name>Mg(2+)</name>
        <dbReference type="ChEBI" id="CHEBI:18420"/>
    </ligand>
</feature>
<feature type="binding site" evidence="5">
    <location>
        <position position="8"/>
    </location>
    <ligand>
        <name>Mg(2+)</name>
        <dbReference type="ChEBI" id="CHEBI:18420"/>
    </ligand>
</feature>
<feature type="domain" description="PIN" evidence="6">
    <location>
        <begin position="5"/>
        <end position="134"/>
    </location>
</feature>
<keyword evidence="8" id="KW-1185">Reference proteome</keyword>
<comment type="caution">
    <text evidence="7">The sequence shown here is derived from an EMBL/GenBank/DDBJ whole genome shotgun (WGS) entry which is preliminary data.</text>
</comment>
<comment type="function">
    <text evidence="5">Toxic component of a toxin-antitoxin (TA) system. An RNase.</text>
</comment>
<evidence type="ECO:0000256" key="3">
    <source>
        <dbReference type="ARBA" id="ARBA00022723"/>
    </source>
</evidence>
<comment type="similarity">
    <text evidence="5">Belongs to the PINc/VapC protein family.</text>
</comment>
<dbReference type="Pfam" id="PF01850">
    <property type="entry name" value="PIN"/>
    <property type="match status" value="1"/>
</dbReference>
<organism evidence="7 8">
    <name type="scientific">Floridaenema evergladense BLCC-F167</name>
    <dbReference type="NCBI Taxonomy" id="3153639"/>
    <lineage>
        <taxon>Bacteria</taxon>
        <taxon>Bacillati</taxon>
        <taxon>Cyanobacteriota</taxon>
        <taxon>Cyanophyceae</taxon>
        <taxon>Oscillatoriophycideae</taxon>
        <taxon>Aerosakkonematales</taxon>
        <taxon>Aerosakkonemataceae</taxon>
        <taxon>Floridanema</taxon>
        <taxon>Floridanema evergladense</taxon>
    </lineage>
</organism>
<evidence type="ECO:0000256" key="2">
    <source>
        <dbReference type="ARBA" id="ARBA00022722"/>
    </source>
</evidence>
<dbReference type="Proteomes" id="UP001576780">
    <property type="component" value="Unassembled WGS sequence"/>
</dbReference>
<dbReference type="InterPro" id="IPR022907">
    <property type="entry name" value="VapC_family"/>
</dbReference>
<dbReference type="HAMAP" id="MF_00265">
    <property type="entry name" value="VapC_Nob1"/>
    <property type="match status" value="1"/>
</dbReference>
<keyword evidence="4 5" id="KW-0378">Hydrolase</keyword>
<dbReference type="InterPro" id="IPR029060">
    <property type="entry name" value="PIN-like_dom_sf"/>
</dbReference>
<dbReference type="SUPFAM" id="SSF88723">
    <property type="entry name" value="PIN domain-like"/>
    <property type="match status" value="1"/>
</dbReference>
<dbReference type="Gene3D" id="3.40.50.1010">
    <property type="entry name" value="5'-nuclease"/>
    <property type="match status" value="1"/>
</dbReference>